<dbReference type="EMBL" id="JAWWNJ010000024">
    <property type="protein sequence ID" value="KAK7031449.1"/>
    <property type="molecule type" value="Genomic_DNA"/>
</dbReference>
<name>A0AAW0BX29_9AGAR</name>
<proteinExistence type="predicted"/>
<reference evidence="1 2" key="1">
    <citation type="journal article" date="2024" name="J Genomics">
        <title>Draft genome sequencing and assembly of Favolaschia claudopus CIRM-BRFM 2984 isolated from oak limbs.</title>
        <authorList>
            <person name="Navarro D."/>
            <person name="Drula E."/>
            <person name="Chaduli D."/>
            <person name="Cazenave R."/>
            <person name="Ahrendt S."/>
            <person name="Wang J."/>
            <person name="Lipzen A."/>
            <person name="Daum C."/>
            <person name="Barry K."/>
            <person name="Grigoriev I.V."/>
            <person name="Favel A."/>
            <person name="Rosso M.N."/>
            <person name="Martin F."/>
        </authorList>
    </citation>
    <scope>NUCLEOTIDE SEQUENCE [LARGE SCALE GENOMIC DNA]</scope>
    <source>
        <strain evidence="1 2">CIRM-BRFM 2984</strain>
    </source>
</reference>
<evidence type="ECO:0000313" key="2">
    <source>
        <dbReference type="Proteomes" id="UP001362999"/>
    </source>
</evidence>
<protein>
    <submittedName>
        <fullName evidence="1">Uncharacterized protein</fullName>
    </submittedName>
</protein>
<sequence length="170" mass="18448">MSSSETQPVVWDSRGIRNPDLIPPHMDRFVRAQIREQINVPANVVYTPVTFNETQQVYNNPGPSSTGLLSAPSIAVVTFIKIAHPPGSPSPAPGQKTTAGVVVKAAKQVIGLTPGHTQTPCSMIFSAAIFPPHSFEPGVFDMHDPTHHIGLITGNVDIEYLISYWKKTQI</sequence>
<organism evidence="1 2">
    <name type="scientific">Favolaschia claudopus</name>
    <dbReference type="NCBI Taxonomy" id="2862362"/>
    <lineage>
        <taxon>Eukaryota</taxon>
        <taxon>Fungi</taxon>
        <taxon>Dikarya</taxon>
        <taxon>Basidiomycota</taxon>
        <taxon>Agaricomycotina</taxon>
        <taxon>Agaricomycetes</taxon>
        <taxon>Agaricomycetidae</taxon>
        <taxon>Agaricales</taxon>
        <taxon>Marasmiineae</taxon>
        <taxon>Mycenaceae</taxon>
        <taxon>Favolaschia</taxon>
    </lineage>
</organism>
<dbReference type="Proteomes" id="UP001362999">
    <property type="component" value="Unassembled WGS sequence"/>
</dbReference>
<dbReference type="AlphaFoldDB" id="A0AAW0BX29"/>
<comment type="caution">
    <text evidence="1">The sequence shown here is derived from an EMBL/GenBank/DDBJ whole genome shotgun (WGS) entry which is preliminary data.</text>
</comment>
<gene>
    <name evidence="1" type="ORF">R3P38DRAFT_3187159</name>
</gene>
<accession>A0AAW0BX29</accession>
<evidence type="ECO:0000313" key="1">
    <source>
        <dbReference type="EMBL" id="KAK7031449.1"/>
    </source>
</evidence>
<keyword evidence="2" id="KW-1185">Reference proteome</keyword>